<proteinExistence type="predicted"/>
<feature type="compositionally biased region" description="Low complexity" evidence="1">
    <location>
        <begin position="33"/>
        <end position="52"/>
    </location>
</feature>
<evidence type="ECO:0000313" key="4">
    <source>
        <dbReference type="Proteomes" id="UP000198228"/>
    </source>
</evidence>
<accession>A0A1C5AAH0</accession>
<feature type="chain" id="PRO_5039704311" description="Lipoprotein" evidence="2">
    <location>
        <begin position="25"/>
        <end position="333"/>
    </location>
</feature>
<keyword evidence="2" id="KW-0732">Signal</keyword>
<reference evidence="3 4" key="1">
    <citation type="submission" date="2016-06" db="EMBL/GenBank/DDBJ databases">
        <authorList>
            <person name="Kjaerup R.B."/>
            <person name="Dalgaard T.S."/>
            <person name="Juul-Madsen H.R."/>
        </authorList>
    </citation>
    <scope>NUCLEOTIDE SEQUENCE [LARGE SCALE GENOMIC DNA]</scope>
    <source>
        <strain evidence="3 4">DSM 43821</strain>
    </source>
</reference>
<name>A0A1C5AAH0_9ACTN</name>
<protein>
    <recommendedName>
        <fullName evidence="5">Lipoprotein</fullName>
    </recommendedName>
</protein>
<organism evidence="3 4">
    <name type="scientific">Micromonospora purpureochromogenes</name>
    <dbReference type="NCBI Taxonomy" id="47872"/>
    <lineage>
        <taxon>Bacteria</taxon>
        <taxon>Bacillati</taxon>
        <taxon>Actinomycetota</taxon>
        <taxon>Actinomycetes</taxon>
        <taxon>Micromonosporales</taxon>
        <taxon>Micromonosporaceae</taxon>
        <taxon>Micromonospora</taxon>
    </lineage>
</organism>
<feature type="region of interest" description="Disordered" evidence="1">
    <location>
        <begin position="146"/>
        <end position="173"/>
    </location>
</feature>
<feature type="compositionally biased region" description="Pro residues" evidence="1">
    <location>
        <begin position="150"/>
        <end position="166"/>
    </location>
</feature>
<dbReference type="AlphaFoldDB" id="A0A1C5AAH0"/>
<evidence type="ECO:0000256" key="2">
    <source>
        <dbReference type="SAM" id="SignalP"/>
    </source>
</evidence>
<feature type="signal peptide" evidence="2">
    <location>
        <begin position="1"/>
        <end position="24"/>
    </location>
</feature>
<feature type="region of interest" description="Disordered" evidence="1">
    <location>
        <begin position="33"/>
        <end position="54"/>
    </location>
</feature>
<dbReference type="Proteomes" id="UP000198228">
    <property type="component" value="Chromosome I"/>
</dbReference>
<evidence type="ECO:0000256" key="1">
    <source>
        <dbReference type="SAM" id="MobiDB-lite"/>
    </source>
</evidence>
<sequence>MPGGVQVRMRRLLALLGLPLVVTAAGCAPAGSDPAGPTAGGSPSAGGSSASAPDHRWEAFDQRAAEVAGAWRPDPVWSTGYVPLQHATVLTGDPGFNAHTKAAFQAGWYSDQVELPANRPAAGTIRFPDGTMTVPLLSAAEAYRQLDQGDPPPCEGRPKVPGPTVEPGPDGSVGSPVATACIPLTVTAVKLGTASVRTSRGVADVPAWLFTVEELTAPVARLAVAPSAVTAPKDPQPPTGPAPGDIVGAVDLVAVEDARLTVRLGVGACDTGITPLVQERPDVVVVGGRVIRSTGACIAMLKLEPVTVTLKAPLGARPVLDVVSGAPLLLDGR</sequence>
<evidence type="ECO:0008006" key="5">
    <source>
        <dbReference type="Google" id="ProtNLM"/>
    </source>
</evidence>
<dbReference type="EMBL" id="LT607410">
    <property type="protein sequence ID" value="SCF42014.1"/>
    <property type="molecule type" value="Genomic_DNA"/>
</dbReference>
<gene>
    <name evidence="3" type="ORF">GA0074696_5618</name>
</gene>
<evidence type="ECO:0000313" key="3">
    <source>
        <dbReference type="EMBL" id="SCF42014.1"/>
    </source>
</evidence>